<keyword evidence="10" id="KW-0472">Membrane</keyword>
<dbReference type="SUPFAM" id="SSF52540">
    <property type="entry name" value="P-loop containing nucleoside triphosphate hydrolases"/>
    <property type="match status" value="1"/>
</dbReference>
<keyword evidence="6" id="KW-0547">Nucleotide-binding</keyword>
<evidence type="ECO:0000256" key="1">
    <source>
        <dbReference type="ARBA" id="ARBA00004413"/>
    </source>
</evidence>
<keyword evidence="17" id="KW-0282">Flagellum</keyword>
<dbReference type="SMART" id="SM00962">
    <property type="entry name" value="SRP54"/>
    <property type="match status" value="1"/>
</dbReference>
<evidence type="ECO:0000256" key="8">
    <source>
        <dbReference type="ARBA" id="ARBA00022927"/>
    </source>
</evidence>
<reference evidence="17 18" key="1">
    <citation type="journal article" date="2017" name="ISME J.">
        <title>Energy and carbon metabolisms in a deep terrestrial subsurface fluid microbial community.</title>
        <authorList>
            <person name="Momper L."/>
            <person name="Jungbluth S.P."/>
            <person name="Lee M.D."/>
            <person name="Amend J.P."/>
        </authorList>
    </citation>
    <scope>NUCLEOTIDE SEQUENCE [LARGE SCALE GENOMIC DNA]</scope>
    <source>
        <strain evidence="17">SURF_26</strain>
    </source>
</reference>
<dbReference type="InterPro" id="IPR047040">
    <property type="entry name" value="FlhF__GTPase_dom"/>
</dbReference>
<feature type="region of interest" description="Disordered" evidence="14">
    <location>
        <begin position="83"/>
        <end position="104"/>
    </location>
</feature>
<keyword evidence="8" id="KW-0653">Protein transport</keyword>
<evidence type="ECO:0000256" key="11">
    <source>
        <dbReference type="ARBA" id="ARBA00023225"/>
    </source>
</evidence>
<dbReference type="SMART" id="SM00382">
    <property type="entry name" value="AAA"/>
    <property type="match status" value="1"/>
</dbReference>
<dbReference type="GO" id="GO:0003924">
    <property type="term" value="F:GTPase activity"/>
    <property type="evidence" value="ECO:0007669"/>
    <property type="project" value="UniProtKB-UniRule"/>
</dbReference>
<dbReference type="EMBL" id="QZJZ01000065">
    <property type="protein sequence ID" value="RJP58524.1"/>
    <property type="molecule type" value="Genomic_DNA"/>
</dbReference>
<dbReference type="Proteomes" id="UP000266426">
    <property type="component" value="Unassembled WGS sequence"/>
</dbReference>
<feature type="compositionally biased region" description="Polar residues" evidence="14">
    <location>
        <begin position="92"/>
        <end position="103"/>
    </location>
</feature>
<name>A0A3A4QXM0_9BACT</name>
<evidence type="ECO:0000256" key="4">
    <source>
        <dbReference type="ARBA" id="ARBA00022448"/>
    </source>
</evidence>
<keyword evidence="5" id="KW-1003">Cell membrane</keyword>
<dbReference type="PANTHER" id="PTHR43134:SF3">
    <property type="entry name" value="FLAGELLAR BIOSYNTHESIS PROTEIN FLHF"/>
    <property type="match status" value="1"/>
</dbReference>
<evidence type="ECO:0000256" key="13">
    <source>
        <dbReference type="NCBIfam" id="TIGR03499"/>
    </source>
</evidence>
<evidence type="ECO:0000256" key="12">
    <source>
        <dbReference type="ARBA" id="ARBA00025337"/>
    </source>
</evidence>
<accession>A0A3A4QXM0</accession>
<comment type="subcellular location">
    <subcellularLocation>
        <location evidence="1">Cell membrane</location>
        <topology evidence="1">Peripheral membrane protein</topology>
        <orientation evidence="1">Cytoplasmic side</orientation>
    </subcellularLocation>
</comment>
<comment type="function">
    <text evidence="12">Necessary for flagellar biosynthesis. May be involved in translocation of the flagellum.</text>
</comment>
<dbReference type="InterPro" id="IPR000897">
    <property type="entry name" value="SRP54_GTPase_dom"/>
</dbReference>
<dbReference type="PANTHER" id="PTHR43134">
    <property type="entry name" value="SIGNAL RECOGNITION PARTICLE RECEPTOR SUBUNIT ALPHA"/>
    <property type="match status" value="1"/>
</dbReference>
<dbReference type="InterPro" id="IPR003593">
    <property type="entry name" value="AAA+_ATPase"/>
</dbReference>
<dbReference type="GO" id="GO:0005886">
    <property type="term" value="C:plasma membrane"/>
    <property type="evidence" value="ECO:0007669"/>
    <property type="project" value="UniProtKB-SubCell"/>
</dbReference>
<keyword evidence="11" id="KW-1006">Bacterial flagellum protein export</keyword>
<dbReference type="Pfam" id="PF00448">
    <property type="entry name" value="SRP54"/>
    <property type="match status" value="1"/>
</dbReference>
<dbReference type="NCBIfam" id="TIGR03499">
    <property type="entry name" value="FlhF"/>
    <property type="match status" value="1"/>
</dbReference>
<dbReference type="GO" id="GO:0015031">
    <property type="term" value="P:protein transport"/>
    <property type="evidence" value="ECO:0007669"/>
    <property type="project" value="UniProtKB-KW"/>
</dbReference>
<evidence type="ECO:0000259" key="16">
    <source>
        <dbReference type="SMART" id="SM00962"/>
    </source>
</evidence>
<keyword evidence="7" id="KW-1005">Bacterial flagellum biogenesis</keyword>
<dbReference type="FunFam" id="3.40.50.300:FF:000695">
    <property type="entry name" value="Flagellar biosynthesis regulator FlhF"/>
    <property type="match status" value="1"/>
</dbReference>
<proteinExistence type="inferred from homology"/>
<protein>
    <recommendedName>
        <fullName evidence="3 13">Flagellar biosynthesis protein FlhF</fullName>
    </recommendedName>
</protein>
<gene>
    <name evidence="17" type="primary">flhF</name>
    <name evidence="17" type="ORF">C4541_07770</name>
</gene>
<evidence type="ECO:0000256" key="3">
    <source>
        <dbReference type="ARBA" id="ARBA00014919"/>
    </source>
</evidence>
<feature type="domain" description="SRP54-type proteins GTP-binding" evidence="16">
    <location>
        <begin position="245"/>
        <end position="437"/>
    </location>
</feature>
<dbReference type="GO" id="GO:0005047">
    <property type="term" value="F:signal recognition particle binding"/>
    <property type="evidence" value="ECO:0007669"/>
    <property type="project" value="TreeGrafter"/>
</dbReference>
<evidence type="ECO:0000256" key="14">
    <source>
        <dbReference type="SAM" id="MobiDB-lite"/>
    </source>
</evidence>
<organism evidence="17 18">
    <name type="scientific">Candidatus Auribacter fodinae</name>
    <dbReference type="NCBI Taxonomy" id="2093366"/>
    <lineage>
        <taxon>Bacteria</taxon>
        <taxon>Pseudomonadati</taxon>
        <taxon>Candidatus Auribacterota</taxon>
        <taxon>Candidatus Auribacteria</taxon>
        <taxon>Candidatus Auribacterales</taxon>
        <taxon>Candidatus Auribacteraceae</taxon>
        <taxon>Candidatus Auribacter</taxon>
    </lineage>
</organism>
<feature type="domain" description="AAA+ ATPase" evidence="15">
    <location>
        <begin position="244"/>
        <end position="400"/>
    </location>
</feature>
<comment type="caution">
    <text evidence="17">The sequence shown here is derived from an EMBL/GenBank/DDBJ whole genome shotgun (WGS) entry which is preliminary data.</text>
</comment>
<dbReference type="GO" id="GO:0044781">
    <property type="term" value="P:bacterial-type flagellum organization"/>
    <property type="evidence" value="ECO:0007669"/>
    <property type="project" value="UniProtKB-UniRule"/>
</dbReference>
<dbReference type="Gene3D" id="3.40.50.300">
    <property type="entry name" value="P-loop containing nucleotide triphosphate hydrolases"/>
    <property type="match status" value="1"/>
</dbReference>
<sequence>MQIRKFKAKTVKEAMDMVRLELGEDAIILKTKKVRETEGVGAILNSEHIEIFAALDTERSEANEPKPPAQGGFVAYNRRGRSFYSHPEENGTPESGTPDNRSGLSIDRSVLESMVELKNRMDFFFDGLDRKIETTFKGHSEHYTQLIPQLEEVQNELKKMKQSFQPIDDSPKSVHRDDVNRAPIGLHLLYHEVEQEIVESICRNLDPKLKNADPEQSDELHSYMAKLVSRITRYSGGLELEGSVPKVIALVGPTGVGKTTTIAKLAADVALVGKKNVALFTLDTFRIAATEQLRTYTDILHLPFEIIRSKDELNQKLMEHAQMDLILIDTVGRGAYDTANIHTMAEMFQDSVYPIENHLVLSATTKWRDLVDSLSNFRAFTISNLLFTKLDETKMFGPLFSLAVRTQLPVSYMTYGQNVPEDIEIMSAKMMADLLLRGLLNAASREKIVSLA</sequence>
<keyword evidence="17" id="KW-0969">Cilium</keyword>
<evidence type="ECO:0000259" key="15">
    <source>
        <dbReference type="SMART" id="SM00382"/>
    </source>
</evidence>
<dbReference type="Gene3D" id="1.20.120.1380">
    <property type="entry name" value="Flagellar FlhF biosynthesis protein, N domain"/>
    <property type="match status" value="1"/>
</dbReference>
<evidence type="ECO:0000256" key="10">
    <source>
        <dbReference type="ARBA" id="ARBA00023136"/>
    </source>
</evidence>
<evidence type="ECO:0000313" key="18">
    <source>
        <dbReference type="Proteomes" id="UP000266426"/>
    </source>
</evidence>
<evidence type="ECO:0000256" key="9">
    <source>
        <dbReference type="ARBA" id="ARBA00023134"/>
    </source>
</evidence>
<dbReference type="CDD" id="cd17873">
    <property type="entry name" value="FlhF"/>
    <property type="match status" value="1"/>
</dbReference>
<dbReference type="GO" id="GO:0005525">
    <property type="term" value="F:GTP binding"/>
    <property type="evidence" value="ECO:0007669"/>
    <property type="project" value="UniProtKB-UniRule"/>
</dbReference>
<comment type="similarity">
    <text evidence="2">Belongs to the GTP-binding SRP family.</text>
</comment>
<dbReference type="AlphaFoldDB" id="A0A3A4QXM0"/>
<dbReference type="GO" id="GO:0006614">
    <property type="term" value="P:SRP-dependent cotranslational protein targeting to membrane"/>
    <property type="evidence" value="ECO:0007669"/>
    <property type="project" value="UniProtKB-UniRule"/>
</dbReference>
<keyword evidence="4" id="KW-0813">Transport</keyword>
<evidence type="ECO:0000256" key="2">
    <source>
        <dbReference type="ARBA" id="ARBA00008531"/>
    </source>
</evidence>
<keyword evidence="17" id="KW-0966">Cell projection</keyword>
<dbReference type="InterPro" id="IPR027417">
    <property type="entry name" value="P-loop_NTPase"/>
</dbReference>
<keyword evidence="9" id="KW-0342">GTP-binding</keyword>
<evidence type="ECO:0000256" key="7">
    <source>
        <dbReference type="ARBA" id="ARBA00022795"/>
    </source>
</evidence>
<evidence type="ECO:0000256" key="6">
    <source>
        <dbReference type="ARBA" id="ARBA00022741"/>
    </source>
</evidence>
<evidence type="ECO:0000256" key="5">
    <source>
        <dbReference type="ARBA" id="ARBA00022475"/>
    </source>
</evidence>
<evidence type="ECO:0000313" key="17">
    <source>
        <dbReference type="EMBL" id="RJP58524.1"/>
    </source>
</evidence>
<dbReference type="InterPro" id="IPR020006">
    <property type="entry name" value="FlhF"/>
</dbReference>